<accession>A0AAD2NUQ7</accession>
<evidence type="ECO:0000313" key="2">
    <source>
        <dbReference type="Proteomes" id="UP000561849"/>
    </source>
</evidence>
<protein>
    <submittedName>
        <fullName evidence="1">Uncharacterized protein</fullName>
    </submittedName>
</protein>
<comment type="caution">
    <text evidence="1">The sequence shown here is derived from an EMBL/GenBank/DDBJ whole genome shotgun (WGS) entry which is preliminary data.</text>
</comment>
<proteinExistence type="predicted"/>
<dbReference type="Proteomes" id="UP000561849">
    <property type="component" value="Unassembled WGS sequence"/>
</dbReference>
<evidence type="ECO:0000313" key="1">
    <source>
        <dbReference type="EMBL" id="EFA5392068.1"/>
    </source>
</evidence>
<sequence length="78" mass="8896">MQCSLSESSGCNFVHMRTFMFHISNLWGLCLILKQHQQLLRFHLPANFSCCCSSAIKSFADALCRGSLIRFVYRSTAM</sequence>
<gene>
    <name evidence="1" type="ORF">EIG44_11250</name>
</gene>
<name>A0AAD2NUQ7_ECOLX</name>
<reference evidence="1 2" key="1">
    <citation type="submission" date="2019-02" db="EMBL/GenBank/DDBJ databases">
        <authorList>
            <consortium name="GenomeTrakr network: Whole genome sequencing for foodborne pathogen traceback"/>
        </authorList>
    </citation>
    <scope>NUCLEOTIDE SEQUENCE [LARGE SCALE GENOMIC DNA]</scope>
    <source>
        <strain evidence="1 2">PSU-1735</strain>
    </source>
</reference>
<dbReference type="AlphaFoldDB" id="A0AAD2NUQ7"/>
<organism evidence="1 2">
    <name type="scientific">Escherichia coli O6</name>
    <dbReference type="NCBI Taxonomy" id="217992"/>
    <lineage>
        <taxon>Bacteria</taxon>
        <taxon>Pseudomonadati</taxon>
        <taxon>Pseudomonadota</taxon>
        <taxon>Gammaproteobacteria</taxon>
        <taxon>Enterobacterales</taxon>
        <taxon>Enterobacteriaceae</taxon>
        <taxon>Escherichia</taxon>
    </lineage>
</organism>
<dbReference type="EMBL" id="AASBBO010000010">
    <property type="protein sequence ID" value="EFA5392068.1"/>
    <property type="molecule type" value="Genomic_DNA"/>
</dbReference>